<dbReference type="GO" id="GO:0008270">
    <property type="term" value="F:zinc ion binding"/>
    <property type="evidence" value="ECO:0007669"/>
    <property type="project" value="UniProtKB-KW"/>
</dbReference>
<evidence type="ECO:0000256" key="2">
    <source>
        <dbReference type="PROSITE-ProRule" id="PRU00325"/>
    </source>
</evidence>
<dbReference type="OrthoDB" id="9760715at2"/>
<evidence type="ECO:0000313" key="6">
    <source>
        <dbReference type="EMBL" id="MPQ44415.1"/>
    </source>
</evidence>
<dbReference type="FunFam" id="3.40.50.10810:FF:000054">
    <property type="entry name" value="Helicase, Snf2 family"/>
    <property type="match status" value="1"/>
</dbReference>
<keyword evidence="2" id="KW-0862">Zinc</keyword>
<protein>
    <recommendedName>
        <fullName evidence="8">ATP-dependent helicase</fullName>
    </recommendedName>
</protein>
<dbReference type="Pfam" id="PF08455">
    <property type="entry name" value="SNF2_assoc"/>
    <property type="match status" value="1"/>
</dbReference>
<organism evidence="6 7">
    <name type="scientific">Clostridium tarantellae</name>
    <dbReference type="NCBI Taxonomy" id="39493"/>
    <lineage>
        <taxon>Bacteria</taxon>
        <taxon>Bacillati</taxon>
        <taxon>Bacillota</taxon>
        <taxon>Clostridia</taxon>
        <taxon>Eubacteriales</taxon>
        <taxon>Clostridiaceae</taxon>
        <taxon>Clostridium</taxon>
    </lineage>
</organism>
<evidence type="ECO:0000259" key="3">
    <source>
        <dbReference type="PROSITE" id="PS50966"/>
    </source>
</evidence>
<dbReference type="SUPFAM" id="SSF52540">
    <property type="entry name" value="P-loop containing nucleoside triphosphate hydrolases"/>
    <property type="match status" value="2"/>
</dbReference>
<sequence>MENKIVEMLHKNIFNNVYNMDKQKAENCLLKGYVSNVKSITLDEVLNISSKVKSEKYEKSIYYTNMEIDLHTKDLIFCECECEEYFLNYTWNGETKMCKHLLATFLKYEQSVKINNTKQGINDFLSKEPKVIPIADEVKILLRDIENIALEKWELMSLDVFINEFKQGKWWEVSFKIGGDKKYVLKNLEDFINYRRTGRTIAYGTAFTYDPDVHSFSQDDENIISFIEEYVDLAQMPNSRDIKFLKNKNLILSESAFKRFLKCVGNKIINYKSKNIEKKLKVKNEDMPLELSLKEEDNVLLLKQSKELIPISLTYSNEVFIFNNHIYIPSKNQLKLYMPFYNLLNKKNEIVFKKDYAYDVFNKVLPVINTISKKFNLDEKIEKMVEKSELSSNFYLDKNKDTIWCKIKINYGDISFDYIEGYKGEKYIIRDLEKEKNLEKSLEKLKFFRINDKFIFKGDDNELFTFLKEGIYKLGNLGEIYYSDRFKEQKLYNSKSISASIGSQGGFLDFSFSIGDIEPKEFKNILKAFKEKRKFYKLNNNCFFDFEDKKTKSFLNMLDILNNGKNLKGNKLKLEKNRAIYLSEKIEESCLDFIEGKSIVNDIASKIATISQIHYDIPKDLKANLREYQKIGFKWLKTLSHYGFGGILADEMGLGKTIQTIAFLLSEKDKKSLIVTPTSLIYNWKNEFEKFAPSIKLLILHGSKDSRLNLMNNIKDYDVIITTYGTLRNDFHIYKDLEFNYFIIDEAQNIKNPLAQSTEVVKEVKADVRFALTGTPMENNLLELWSIFDFIMPKYLYGRTRFQKEFMNNNNEGVFQELKKLIKPFILRRIKKDVMEELPDKIEKKFFVEMTEEQKKVYSTFVKNIQKKIKNRDIDKDRITVFSYLTKLRQLCLDPSLLVEGYIGESAKINTALDIIKDGIKLENKILLFSQFTSVLSNFKSELKKNKIEYFYLDGSIKAKERLRLVEEFNNNKNIKVFLISLKAGGTGLNLTSANMVIHFDPWWNPAVEDQATDRAHRFGQKNVVEVIKLISQGTVEEKIINMQENKKELISKVMNENLQQGSFLKTLSKKEIIELFSDR</sequence>
<accession>A0A6I1MLV6</accession>
<evidence type="ECO:0000313" key="7">
    <source>
        <dbReference type="Proteomes" id="UP000430345"/>
    </source>
</evidence>
<dbReference type="Gene3D" id="3.40.50.300">
    <property type="entry name" value="P-loop containing nucleotide triphosphate hydrolases"/>
    <property type="match status" value="1"/>
</dbReference>
<dbReference type="InterPro" id="IPR038718">
    <property type="entry name" value="SNF2-like_sf"/>
</dbReference>
<evidence type="ECO:0000256" key="1">
    <source>
        <dbReference type="ARBA" id="ARBA00022801"/>
    </source>
</evidence>
<dbReference type="PROSITE" id="PS51192">
    <property type="entry name" value="HELICASE_ATP_BIND_1"/>
    <property type="match status" value="1"/>
</dbReference>
<dbReference type="Proteomes" id="UP000430345">
    <property type="component" value="Unassembled WGS sequence"/>
</dbReference>
<keyword evidence="2" id="KW-0479">Metal-binding</keyword>
<dbReference type="Pfam" id="PF00271">
    <property type="entry name" value="Helicase_C"/>
    <property type="match status" value="1"/>
</dbReference>
<dbReference type="InterPro" id="IPR027417">
    <property type="entry name" value="P-loop_NTPase"/>
</dbReference>
<dbReference type="RefSeq" id="WP_152890868.1">
    <property type="nucleotide sequence ID" value="NZ_WHJC01000210.1"/>
</dbReference>
<evidence type="ECO:0008006" key="8">
    <source>
        <dbReference type="Google" id="ProtNLM"/>
    </source>
</evidence>
<dbReference type="EMBL" id="WHJC01000210">
    <property type="protein sequence ID" value="MPQ44415.1"/>
    <property type="molecule type" value="Genomic_DNA"/>
</dbReference>
<dbReference type="InterPro" id="IPR013663">
    <property type="entry name" value="Helicase_SWF/SNF/SWI_bac"/>
</dbReference>
<dbReference type="SMART" id="SM00490">
    <property type="entry name" value="HELICc"/>
    <property type="match status" value="1"/>
</dbReference>
<dbReference type="InterPro" id="IPR000330">
    <property type="entry name" value="SNF2_N"/>
</dbReference>
<dbReference type="GO" id="GO:0005524">
    <property type="term" value="F:ATP binding"/>
    <property type="evidence" value="ECO:0007669"/>
    <property type="project" value="InterPro"/>
</dbReference>
<keyword evidence="2" id="KW-0863">Zinc-finger</keyword>
<dbReference type="PANTHER" id="PTHR10799">
    <property type="entry name" value="SNF2/RAD54 HELICASE FAMILY"/>
    <property type="match status" value="1"/>
</dbReference>
<dbReference type="InterPro" id="IPR001650">
    <property type="entry name" value="Helicase_C-like"/>
</dbReference>
<dbReference type="Pfam" id="PF00176">
    <property type="entry name" value="SNF2-rel_dom"/>
    <property type="match status" value="1"/>
</dbReference>
<dbReference type="InterPro" id="IPR014001">
    <property type="entry name" value="Helicase_ATP-bd"/>
</dbReference>
<dbReference type="InterPro" id="IPR007527">
    <property type="entry name" value="Znf_SWIM"/>
</dbReference>
<feature type="domain" description="Helicase C-terminal" evidence="5">
    <location>
        <begin position="914"/>
        <end position="1071"/>
    </location>
</feature>
<evidence type="ECO:0000259" key="5">
    <source>
        <dbReference type="PROSITE" id="PS51194"/>
    </source>
</evidence>
<feature type="domain" description="Helicase ATP-binding" evidence="4">
    <location>
        <begin position="637"/>
        <end position="794"/>
    </location>
</feature>
<keyword evidence="1" id="KW-0378">Hydrolase</keyword>
<reference evidence="6 7" key="1">
    <citation type="submission" date="2019-10" db="EMBL/GenBank/DDBJ databases">
        <title>The Genome Sequence of Clostridium tarantellae Isolated from Fish Brain.</title>
        <authorList>
            <person name="Bano L."/>
            <person name="Kiel M."/>
            <person name="Sales G."/>
            <person name="Doxey A.C."/>
            <person name="Mansfield M.J."/>
            <person name="Schiavone M."/>
            <person name="Rossetto O."/>
            <person name="Pirazzini M."/>
            <person name="Dobrindt U."/>
            <person name="Montecucco C."/>
        </authorList>
    </citation>
    <scope>NUCLEOTIDE SEQUENCE [LARGE SCALE GENOMIC DNA]</scope>
    <source>
        <strain evidence="6 7">DSM 3997</strain>
    </source>
</reference>
<name>A0A6I1MLV6_9CLOT</name>
<comment type="caution">
    <text evidence="6">The sequence shown here is derived from an EMBL/GenBank/DDBJ whole genome shotgun (WGS) entry which is preliminary data.</text>
</comment>
<dbReference type="Gene3D" id="3.40.50.10810">
    <property type="entry name" value="Tandem AAA-ATPase domain"/>
    <property type="match status" value="1"/>
</dbReference>
<gene>
    <name evidence="6" type="ORF">GBZ86_11670</name>
</gene>
<keyword evidence="7" id="KW-1185">Reference proteome</keyword>
<proteinExistence type="predicted"/>
<dbReference type="PROSITE" id="PS51194">
    <property type="entry name" value="HELICASE_CTER"/>
    <property type="match status" value="1"/>
</dbReference>
<dbReference type="SMART" id="SM00487">
    <property type="entry name" value="DEXDc"/>
    <property type="match status" value="1"/>
</dbReference>
<dbReference type="GO" id="GO:0016787">
    <property type="term" value="F:hydrolase activity"/>
    <property type="evidence" value="ECO:0007669"/>
    <property type="project" value="UniProtKB-KW"/>
</dbReference>
<evidence type="ECO:0000259" key="4">
    <source>
        <dbReference type="PROSITE" id="PS51192"/>
    </source>
</evidence>
<dbReference type="InterPro" id="IPR049730">
    <property type="entry name" value="SNF2/RAD54-like_C"/>
</dbReference>
<dbReference type="CDD" id="cd18012">
    <property type="entry name" value="DEXQc_arch_SWI2_SNF2"/>
    <property type="match status" value="1"/>
</dbReference>
<dbReference type="PROSITE" id="PS50966">
    <property type="entry name" value="ZF_SWIM"/>
    <property type="match status" value="1"/>
</dbReference>
<dbReference type="CDD" id="cd18793">
    <property type="entry name" value="SF2_C_SNF"/>
    <property type="match status" value="1"/>
</dbReference>
<feature type="domain" description="SWIM-type" evidence="3">
    <location>
        <begin position="62"/>
        <end position="109"/>
    </location>
</feature>
<dbReference type="AlphaFoldDB" id="A0A6I1MLV6"/>